<evidence type="ECO:0000256" key="5">
    <source>
        <dbReference type="ARBA" id="ARBA00023136"/>
    </source>
</evidence>
<evidence type="ECO:0000256" key="3">
    <source>
        <dbReference type="ARBA" id="ARBA00022692"/>
    </source>
</evidence>
<keyword evidence="3 6" id="KW-0812">Transmembrane</keyword>
<feature type="transmembrane region" description="Helical" evidence="6">
    <location>
        <begin position="372"/>
        <end position="392"/>
    </location>
</feature>
<organism evidence="7 8">
    <name type="scientific">Empedobacter falsenii</name>
    <dbReference type="NCBI Taxonomy" id="343874"/>
    <lineage>
        <taxon>Bacteria</taxon>
        <taxon>Pseudomonadati</taxon>
        <taxon>Bacteroidota</taxon>
        <taxon>Flavobacteriia</taxon>
        <taxon>Flavobacteriales</taxon>
        <taxon>Weeksellaceae</taxon>
        <taxon>Empedobacter</taxon>
    </lineage>
</organism>
<feature type="transmembrane region" description="Helical" evidence="6">
    <location>
        <begin position="404"/>
        <end position="422"/>
    </location>
</feature>
<feature type="transmembrane region" description="Helical" evidence="6">
    <location>
        <begin position="130"/>
        <end position="152"/>
    </location>
</feature>
<feature type="transmembrane region" description="Helical" evidence="6">
    <location>
        <begin position="228"/>
        <end position="248"/>
    </location>
</feature>
<keyword evidence="5 6" id="KW-0472">Membrane</keyword>
<dbReference type="InterPro" id="IPR050833">
    <property type="entry name" value="Poly_Biosynth_Transport"/>
</dbReference>
<keyword evidence="8" id="KW-1185">Reference proteome</keyword>
<feature type="transmembrane region" description="Helical" evidence="6">
    <location>
        <begin position="308"/>
        <end position="329"/>
    </location>
</feature>
<sequence length="431" mass="47833">MKIISIYNRLKNNKLIKDSAWSLAGNLVGKGLALLAGILVARILGKDVYGEYGIIRNTILTIGIFSTFGLGYTATKFIAEFKNHKPEKIKIFIKYANQITLFFSGFMAVFLFLFADKVAIDVLKIQDLGYALRLLAILIVFNAITTTQIGMMAGFGKFKELAKINTVIGGLTFVFTVGLTYLYKFEGALMALIIVQILNCILNYTVVKKAIPKNIHYETTDKQLFHKTLSFSFPIALQECTYAVASWLSSVLLVRLATVGDLGMYSAAMQWNAIILFIPGILRNVVLSHLSSNVNNASQHTLILKRTIQINFVATLIPCIVVVLFSSLIAKSYGETFDGLAGLIAVAVFSTIFTSVSNVYAQAFTSLGKNWLMFAIRLFRDFLSIIALVILIERFKLNGAWALVYSNIVLSGLFLGIMVVIYKKNRNVRIN</sequence>
<name>A0ABY8V3M1_9FLAO</name>
<evidence type="ECO:0000256" key="6">
    <source>
        <dbReference type="SAM" id="Phobius"/>
    </source>
</evidence>
<feature type="transmembrane region" description="Helical" evidence="6">
    <location>
        <begin position="95"/>
        <end position="115"/>
    </location>
</feature>
<dbReference type="Pfam" id="PF01943">
    <property type="entry name" value="Polysacc_synt"/>
    <property type="match status" value="1"/>
</dbReference>
<dbReference type="PANTHER" id="PTHR30250:SF11">
    <property type="entry name" value="O-ANTIGEN TRANSPORTER-RELATED"/>
    <property type="match status" value="1"/>
</dbReference>
<evidence type="ECO:0000313" key="7">
    <source>
        <dbReference type="EMBL" id="WIH96254.1"/>
    </source>
</evidence>
<evidence type="ECO:0000256" key="4">
    <source>
        <dbReference type="ARBA" id="ARBA00022989"/>
    </source>
</evidence>
<accession>A0ABY8V3M1</accession>
<feature type="transmembrane region" description="Helical" evidence="6">
    <location>
        <begin position="20"/>
        <end position="41"/>
    </location>
</feature>
<feature type="transmembrane region" description="Helical" evidence="6">
    <location>
        <begin position="164"/>
        <end position="183"/>
    </location>
</feature>
<keyword evidence="4 6" id="KW-1133">Transmembrane helix</keyword>
<dbReference type="EMBL" id="CP106831">
    <property type="protein sequence ID" value="WIH96254.1"/>
    <property type="molecule type" value="Genomic_DNA"/>
</dbReference>
<gene>
    <name evidence="7" type="ORF">OBA43_08140</name>
</gene>
<evidence type="ECO:0000256" key="2">
    <source>
        <dbReference type="ARBA" id="ARBA00022475"/>
    </source>
</evidence>
<evidence type="ECO:0000313" key="8">
    <source>
        <dbReference type="Proteomes" id="UP001223501"/>
    </source>
</evidence>
<feature type="transmembrane region" description="Helical" evidence="6">
    <location>
        <begin position="341"/>
        <end position="360"/>
    </location>
</feature>
<dbReference type="Proteomes" id="UP001223501">
    <property type="component" value="Chromosome"/>
</dbReference>
<protein>
    <submittedName>
        <fullName evidence="7">Oligosaccharide flippase family protein</fullName>
    </submittedName>
</protein>
<feature type="transmembrane region" description="Helical" evidence="6">
    <location>
        <begin position="53"/>
        <end position="74"/>
    </location>
</feature>
<feature type="transmembrane region" description="Helical" evidence="6">
    <location>
        <begin position="189"/>
        <end position="207"/>
    </location>
</feature>
<keyword evidence="2" id="KW-1003">Cell membrane</keyword>
<proteinExistence type="predicted"/>
<feature type="transmembrane region" description="Helical" evidence="6">
    <location>
        <begin position="268"/>
        <end position="287"/>
    </location>
</feature>
<dbReference type="PANTHER" id="PTHR30250">
    <property type="entry name" value="PST FAMILY PREDICTED COLANIC ACID TRANSPORTER"/>
    <property type="match status" value="1"/>
</dbReference>
<comment type="subcellular location">
    <subcellularLocation>
        <location evidence="1">Cell membrane</location>
        <topology evidence="1">Multi-pass membrane protein</topology>
    </subcellularLocation>
</comment>
<reference evidence="7 8" key="1">
    <citation type="submission" date="2022-09" db="EMBL/GenBank/DDBJ databases">
        <title>Whole genome sequencing analysis of tet(X)-positive Empedobacter falsenii YWS9-3.</title>
        <authorList>
            <person name="Chen C."/>
            <person name="Lv Y.-L."/>
        </authorList>
    </citation>
    <scope>NUCLEOTIDE SEQUENCE [LARGE SCALE GENOMIC DNA]</scope>
    <source>
        <strain evidence="7 8">YWS9-3_T</strain>
    </source>
</reference>
<dbReference type="RefSeq" id="WP_284582887.1">
    <property type="nucleotide sequence ID" value="NZ_CP106831.1"/>
</dbReference>
<evidence type="ECO:0000256" key="1">
    <source>
        <dbReference type="ARBA" id="ARBA00004651"/>
    </source>
</evidence>
<dbReference type="InterPro" id="IPR002797">
    <property type="entry name" value="Polysacc_synth"/>
</dbReference>